<evidence type="ECO:0000256" key="1">
    <source>
        <dbReference type="SAM" id="MobiDB-lite"/>
    </source>
</evidence>
<name>A0A6J7IWL8_9ZZZZ</name>
<evidence type="ECO:0000259" key="2">
    <source>
        <dbReference type="PROSITE" id="PS50980"/>
    </source>
</evidence>
<dbReference type="PANTHER" id="PTHR43842:SF2">
    <property type="entry name" value="PROPIONYL-COA CARBOXYLASE BETA CHAIN, MITOCHONDRIAL"/>
    <property type="match status" value="1"/>
</dbReference>
<protein>
    <submittedName>
        <fullName evidence="4">Unannotated protein</fullName>
    </submittedName>
</protein>
<dbReference type="PROSITE" id="PS50989">
    <property type="entry name" value="COA_CT_CTER"/>
    <property type="match status" value="1"/>
</dbReference>
<dbReference type="GO" id="GO:0004658">
    <property type="term" value="F:propionyl-CoA carboxylase activity"/>
    <property type="evidence" value="ECO:0007669"/>
    <property type="project" value="TreeGrafter"/>
</dbReference>
<sequence length="520" mass="56177">MTWEPELAELRQRRELAQRMGGEERVARQRGAGKLTVRERIERLLDPGTFHETGGLAGQATYDEAGALTDFLPANMLVGRGRIDGRRMVVQADDFTVRGGAADAAIWEKMIWAERAAHELRTPIVRLVDGTGGGGSVKSLETTGFSYVPPLPGFDLVIANLARVPVAAAALGPCAGMGAVRVSLSHFSVIVRGSGQLFVAGPPVVAAAMGEQPDKEELGGSRMQTRSGAVDNEAADEDDALDQIRRFLSYLPGSAWEAPPIIAGTDAPDRREEKLLGIVPRDPRQPFEMRRILELIVDRGSVFEMGRRFGPSVITAFARLDGRPVGVLASDPKHYGGGITAEASDKLTRFVDLCDAFRLPVLNLVDNPGFVIGTDAERRGTVRRGGRALAAVLQAQTPWCSILVRKVYGVAGAGHGDGSRLNLRFAWPSGSWGSLPIAGGLEAAYRRELEAADDPVALRAEIEARLQRAVSPFRTAERFSVEEIIDPRDTRPILCDWAARAHELVAMDAHHGPISRGTRV</sequence>
<dbReference type="InterPro" id="IPR029045">
    <property type="entry name" value="ClpP/crotonase-like_dom_sf"/>
</dbReference>
<dbReference type="Pfam" id="PF01039">
    <property type="entry name" value="Carboxyl_trans"/>
    <property type="match status" value="1"/>
</dbReference>
<dbReference type="EMBL" id="CAFBMX010000006">
    <property type="protein sequence ID" value="CAB4934734.1"/>
    <property type="molecule type" value="Genomic_DNA"/>
</dbReference>
<evidence type="ECO:0000313" key="4">
    <source>
        <dbReference type="EMBL" id="CAB4934734.1"/>
    </source>
</evidence>
<evidence type="ECO:0000259" key="3">
    <source>
        <dbReference type="PROSITE" id="PS50989"/>
    </source>
</evidence>
<dbReference type="InterPro" id="IPR011763">
    <property type="entry name" value="COA_CT_C"/>
</dbReference>
<accession>A0A6J7IWL8</accession>
<organism evidence="4">
    <name type="scientific">freshwater metagenome</name>
    <dbReference type="NCBI Taxonomy" id="449393"/>
    <lineage>
        <taxon>unclassified sequences</taxon>
        <taxon>metagenomes</taxon>
        <taxon>ecological metagenomes</taxon>
    </lineage>
</organism>
<proteinExistence type="predicted"/>
<feature type="region of interest" description="Disordered" evidence="1">
    <location>
        <begin position="212"/>
        <end position="235"/>
    </location>
</feature>
<dbReference type="InterPro" id="IPR051047">
    <property type="entry name" value="AccD/PCCB"/>
</dbReference>
<dbReference type="AlphaFoldDB" id="A0A6J7IWL8"/>
<reference evidence="4" key="1">
    <citation type="submission" date="2020-05" db="EMBL/GenBank/DDBJ databases">
        <authorList>
            <person name="Chiriac C."/>
            <person name="Salcher M."/>
            <person name="Ghai R."/>
            <person name="Kavagutti S V."/>
        </authorList>
    </citation>
    <scope>NUCLEOTIDE SEQUENCE</scope>
</reference>
<dbReference type="Gene3D" id="3.90.226.10">
    <property type="entry name" value="2-enoyl-CoA Hydratase, Chain A, domain 1"/>
    <property type="match status" value="2"/>
</dbReference>
<dbReference type="PANTHER" id="PTHR43842">
    <property type="entry name" value="PROPIONYL-COA CARBOXYLASE BETA CHAIN"/>
    <property type="match status" value="1"/>
</dbReference>
<feature type="domain" description="CoA carboxyltransferase N-terminal" evidence="2">
    <location>
        <begin position="1"/>
        <end position="263"/>
    </location>
</feature>
<dbReference type="SUPFAM" id="SSF52096">
    <property type="entry name" value="ClpP/crotonase"/>
    <property type="match status" value="2"/>
</dbReference>
<dbReference type="PROSITE" id="PS50980">
    <property type="entry name" value="COA_CT_NTER"/>
    <property type="match status" value="1"/>
</dbReference>
<gene>
    <name evidence="4" type="ORF">UFOPK3674_01401</name>
</gene>
<dbReference type="InterPro" id="IPR034733">
    <property type="entry name" value="AcCoA_carboxyl_beta"/>
</dbReference>
<feature type="domain" description="CoA carboxyltransferase C-terminal" evidence="3">
    <location>
        <begin position="267"/>
        <end position="514"/>
    </location>
</feature>
<dbReference type="InterPro" id="IPR011762">
    <property type="entry name" value="COA_CT_N"/>
</dbReference>